<reference evidence="11" key="1">
    <citation type="submission" date="2017-09" db="EMBL/GenBank/DDBJ databases">
        <title>Depth-based differentiation of microbial function through sediment-hosted aquifers and enrichment of novel symbionts in the deep terrestrial subsurface.</title>
        <authorList>
            <person name="Probst A.J."/>
            <person name="Ladd B."/>
            <person name="Jarett J.K."/>
            <person name="Geller-Mcgrath D.E."/>
            <person name="Sieber C.M.K."/>
            <person name="Emerson J.B."/>
            <person name="Anantharaman K."/>
            <person name="Thomas B.C."/>
            <person name="Malmstrom R."/>
            <person name="Stieglmeier M."/>
            <person name="Klingl A."/>
            <person name="Woyke T."/>
            <person name="Ryan C.M."/>
            <person name="Banfield J.F."/>
        </authorList>
    </citation>
    <scope>NUCLEOTIDE SEQUENCE [LARGE SCALE GENOMIC DNA]</scope>
</reference>
<keyword evidence="6 8" id="KW-0067">ATP-binding</keyword>
<dbReference type="Pfam" id="PF02223">
    <property type="entry name" value="Thymidylate_kin"/>
    <property type="match status" value="1"/>
</dbReference>
<dbReference type="AlphaFoldDB" id="A0A2M8KF11"/>
<dbReference type="EMBL" id="PFDW01000008">
    <property type="protein sequence ID" value="PJE58494.1"/>
    <property type="molecule type" value="Genomic_DNA"/>
</dbReference>
<dbReference type="CDD" id="cd01672">
    <property type="entry name" value="TMPK"/>
    <property type="match status" value="1"/>
</dbReference>
<evidence type="ECO:0000256" key="2">
    <source>
        <dbReference type="ARBA" id="ARBA00022679"/>
    </source>
</evidence>
<evidence type="ECO:0000313" key="10">
    <source>
        <dbReference type="EMBL" id="PJE58494.1"/>
    </source>
</evidence>
<name>A0A2M8KF11_9BACT</name>
<evidence type="ECO:0000256" key="1">
    <source>
        <dbReference type="ARBA" id="ARBA00009776"/>
    </source>
</evidence>
<evidence type="ECO:0000256" key="4">
    <source>
        <dbReference type="ARBA" id="ARBA00022741"/>
    </source>
</evidence>
<dbReference type="SUPFAM" id="SSF52540">
    <property type="entry name" value="P-loop containing nucleoside triphosphate hydrolases"/>
    <property type="match status" value="1"/>
</dbReference>
<dbReference type="InterPro" id="IPR018094">
    <property type="entry name" value="Thymidylate_kinase"/>
</dbReference>
<keyword evidence="4 8" id="KW-0547">Nucleotide-binding</keyword>
<dbReference type="InterPro" id="IPR039430">
    <property type="entry name" value="Thymidylate_kin-like_dom"/>
</dbReference>
<evidence type="ECO:0000259" key="9">
    <source>
        <dbReference type="Pfam" id="PF02223"/>
    </source>
</evidence>
<organism evidence="10 11">
    <name type="scientific">Candidatus Portnoybacteria bacterium CG10_big_fil_rev_8_21_14_0_10_36_7</name>
    <dbReference type="NCBI Taxonomy" id="1974812"/>
    <lineage>
        <taxon>Bacteria</taxon>
        <taxon>Candidatus Portnoyibacteriota</taxon>
    </lineage>
</organism>
<dbReference type="HAMAP" id="MF_00165">
    <property type="entry name" value="Thymidylate_kinase"/>
    <property type="match status" value="1"/>
</dbReference>
<gene>
    <name evidence="8 10" type="primary">tmk</name>
    <name evidence="10" type="ORF">COU81_00400</name>
</gene>
<sequence length="244" mass="27694">MILKWTPAINVRTKLKIIIKKNKEVISMYVNPYKGKFIAFEGPDGSGQSTQVSFLAGYLEKHGIMVTTTKEPTEGVVGRKIRAILQKKETIDPYVLQVFFAKDREEHLREVIIPALDKGEVVISDRYYLSSIAFGSLDCEFDKLFALNDKFILPDATLSLDVSPSVCVERISKRGEKKELFEESEKLKQVYNAYKFLAKLKSGVYSIDGDMPIMEVHKNIAKIIQSLNWWPNKLANKNGKKCPA</sequence>
<keyword evidence="3 8" id="KW-0545">Nucleotide biosynthesis</keyword>
<dbReference type="Proteomes" id="UP000231450">
    <property type="component" value="Unassembled WGS sequence"/>
</dbReference>
<evidence type="ECO:0000256" key="5">
    <source>
        <dbReference type="ARBA" id="ARBA00022777"/>
    </source>
</evidence>
<keyword evidence="2 8" id="KW-0808">Transferase</keyword>
<comment type="function">
    <text evidence="8">Phosphorylation of dTMP to form dTDP in both de novo and salvage pathways of dTTP synthesis.</text>
</comment>
<evidence type="ECO:0000256" key="3">
    <source>
        <dbReference type="ARBA" id="ARBA00022727"/>
    </source>
</evidence>
<comment type="caution">
    <text evidence="8">Lacks conserved residue(s) required for the propagation of feature annotation.</text>
</comment>
<dbReference type="EC" id="2.7.4.9" evidence="8"/>
<proteinExistence type="inferred from homology"/>
<dbReference type="InterPro" id="IPR027417">
    <property type="entry name" value="P-loop_NTPase"/>
</dbReference>
<dbReference type="PANTHER" id="PTHR10344:SF4">
    <property type="entry name" value="UMP-CMP KINASE 2, MITOCHONDRIAL"/>
    <property type="match status" value="1"/>
</dbReference>
<keyword evidence="5 8" id="KW-0418">Kinase</keyword>
<dbReference type="Gene3D" id="3.40.50.300">
    <property type="entry name" value="P-loop containing nucleotide triphosphate hydrolases"/>
    <property type="match status" value="1"/>
</dbReference>
<evidence type="ECO:0000313" key="11">
    <source>
        <dbReference type="Proteomes" id="UP000231450"/>
    </source>
</evidence>
<feature type="domain" description="Thymidylate kinase-like" evidence="9">
    <location>
        <begin position="40"/>
        <end position="220"/>
    </location>
</feature>
<dbReference type="GO" id="GO:0004798">
    <property type="term" value="F:dTMP kinase activity"/>
    <property type="evidence" value="ECO:0007669"/>
    <property type="project" value="UniProtKB-UniRule"/>
</dbReference>
<comment type="caution">
    <text evidence="10">The sequence shown here is derived from an EMBL/GenBank/DDBJ whole genome shotgun (WGS) entry which is preliminary data.</text>
</comment>
<evidence type="ECO:0000256" key="7">
    <source>
        <dbReference type="ARBA" id="ARBA00048743"/>
    </source>
</evidence>
<dbReference type="GO" id="GO:0006227">
    <property type="term" value="P:dUDP biosynthetic process"/>
    <property type="evidence" value="ECO:0007669"/>
    <property type="project" value="TreeGrafter"/>
</dbReference>
<dbReference type="GO" id="GO:0005524">
    <property type="term" value="F:ATP binding"/>
    <property type="evidence" value="ECO:0007669"/>
    <property type="project" value="UniProtKB-UniRule"/>
</dbReference>
<comment type="catalytic activity">
    <reaction evidence="7 8">
        <text>dTMP + ATP = dTDP + ADP</text>
        <dbReference type="Rhea" id="RHEA:13517"/>
        <dbReference type="ChEBI" id="CHEBI:30616"/>
        <dbReference type="ChEBI" id="CHEBI:58369"/>
        <dbReference type="ChEBI" id="CHEBI:63528"/>
        <dbReference type="ChEBI" id="CHEBI:456216"/>
        <dbReference type="EC" id="2.7.4.9"/>
    </reaction>
</comment>
<dbReference type="NCBIfam" id="TIGR00041">
    <property type="entry name" value="DTMP_kinase"/>
    <property type="match status" value="1"/>
</dbReference>
<accession>A0A2M8KF11</accession>
<dbReference type="GO" id="GO:0005737">
    <property type="term" value="C:cytoplasm"/>
    <property type="evidence" value="ECO:0007669"/>
    <property type="project" value="TreeGrafter"/>
</dbReference>
<dbReference type="GO" id="GO:0006233">
    <property type="term" value="P:dTDP biosynthetic process"/>
    <property type="evidence" value="ECO:0007669"/>
    <property type="project" value="InterPro"/>
</dbReference>
<evidence type="ECO:0000256" key="6">
    <source>
        <dbReference type="ARBA" id="ARBA00022840"/>
    </source>
</evidence>
<evidence type="ECO:0000256" key="8">
    <source>
        <dbReference type="HAMAP-Rule" id="MF_00165"/>
    </source>
</evidence>
<comment type="similarity">
    <text evidence="1 8">Belongs to the thymidylate kinase family.</text>
</comment>
<protein>
    <recommendedName>
        <fullName evidence="8">Thymidylate kinase</fullName>
        <ecNumber evidence="8">2.7.4.9</ecNumber>
    </recommendedName>
    <alternativeName>
        <fullName evidence="8">dTMP kinase</fullName>
    </alternativeName>
</protein>
<dbReference type="PANTHER" id="PTHR10344">
    <property type="entry name" value="THYMIDYLATE KINASE"/>
    <property type="match status" value="1"/>
</dbReference>
<dbReference type="GO" id="GO:0006235">
    <property type="term" value="P:dTTP biosynthetic process"/>
    <property type="evidence" value="ECO:0007669"/>
    <property type="project" value="UniProtKB-UniRule"/>
</dbReference>